<comment type="catalytic activity">
    <reaction evidence="1">
        <text>a 1,2-diacyl-sn-glycero-3-phospho-(1D-myo-inositol) = 1D-myo-inositol 1,2-cyclic phosphate + a 1,2-diacyl-sn-glycerol</text>
        <dbReference type="Rhea" id="RHEA:17093"/>
        <dbReference type="ChEBI" id="CHEBI:17815"/>
        <dbReference type="ChEBI" id="CHEBI:57880"/>
        <dbReference type="ChEBI" id="CHEBI:58484"/>
        <dbReference type="EC" id="4.6.1.13"/>
    </reaction>
</comment>
<dbReference type="InterPro" id="IPR017946">
    <property type="entry name" value="PLC-like_Pdiesterase_TIM-brl"/>
</dbReference>
<dbReference type="EC" id="4.6.1.13" evidence="2"/>
<feature type="signal peptide" evidence="6">
    <location>
        <begin position="1"/>
        <end position="31"/>
    </location>
</feature>
<evidence type="ECO:0000313" key="8">
    <source>
        <dbReference type="EMBL" id="ACU75582.1"/>
    </source>
</evidence>
<feature type="chain" id="PRO_5002982792" description="1-phosphatidylinositol phosphodiesterase" evidence="6">
    <location>
        <begin position="32"/>
        <end position="320"/>
    </location>
</feature>
<evidence type="ECO:0000256" key="6">
    <source>
        <dbReference type="SAM" id="SignalP"/>
    </source>
</evidence>
<evidence type="ECO:0000313" key="9">
    <source>
        <dbReference type="Proteomes" id="UP000000851"/>
    </source>
</evidence>
<dbReference type="InterPro" id="IPR051057">
    <property type="entry name" value="PI-PLC_domain"/>
</dbReference>
<dbReference type="AlphaFoldDB" id="C7Q1N1"/>
<dbReference type="EMBL" id="CP001700">
    <property type="protein sequence ID" value="ACU75582.1"/>
    <property type="molecule type" value="Genomic_DNA"/>
</dbReference>
<sequence precursor="true">MNPTRRNVLKWGLSGTVLAATSLGLPATARADSPVTPGGKPTDRWMSYLDPNLSLLGMTVPGTHDTCCTNPANGTEWSHTQNWGIPQQLSEGVRFVDIRCNGLQGTASEMGIYHSSYYQGIRLQDVLDQCKAFLASQPTETIVMRLKNENAGGQALSDAEFQRRVTYYFDTLGYRDLFHMYGWPTLGQAAGKVVLLADFAFPASWNLIGWADSANWQFNVQDTYTGVSTGSKGQLITQQFDNAYSNPAPTTMYVNFLSLAPSINDGLGFPKNLEQTLMDNSIYPYLRARTGQRARFGIVPMDFPDFHVNVLEMLIDKNFA</sequence>
<evidence type="ECO:0000256" key="1">
    <source>
        <dbReference type="ARBA" id="ARBA00001316"/>
    </source>
</evidence>
<keyword evidence="9" id="KW-1185">Reference proteome</keyword>
<dbReference type="Gene3D" id="3.20.20.190">
    <property type="entry name" value="Phosphatidylinositol (PI) phosphodiesterase"/>
    <property type="match status" value="1"/>
</dbReference>
<dbReference type="Pfam" id="PF00388">
    <property type="entry name" value="PI-PLC-X"/>
    <property type="match status" value="1"/>
</dbReference>
<evidence type="ECO:0000256" key="5">
    <source>
        <dbReference type="ARBA" id="ARBA00030782"/>
    </source>
</evidence>
<dbReference type="GO" id="GO:0006629">
    <property type="term" value="P:lipid metabolic process"/>
    <property type="evidence" value="ECO:0007669"/>
    <property type="project" value="InterPro"/>
</dbReference>
<keyword evidence="6" id="KW-0732">Signal</keyword>
<dbReference type="PROSITE" id="PS50007">
    <property type="entry name" value="PIPLC_X_DOMAIN"/>
    <property type="match status" value="1"/>
</dbReference>
<dbReference type="InParanoid" id="C7Q1N1"/>
<dbReference type="CDD" id="cd08586">
    <property type="entry name" value="PI-PLCc_BcPLC_like"/>
    <property type="match status" value="1"/>
</dbReference>
<dbReference type="HOGENOM" id="CLU_024117_3_0_11"/>
<dbReference type="eggNOG" id="COG0823">
    <property type="taxonomic scope" value="Bacteria"/>
</dbReference>
<accession>C7Q1N1</accession>
<dbReference type="InterPro" id="IPR006311">
    <property type="entry name" value="TAT_signal"/>
</dbReference>
<dbReference type="InterPro" id="IPR000909">
    <property type="entry name" value="PLipase_C_PInositol-sp_X_dom"/>
</dbReference>
<dbReference type="SUPFAM" id="SSF51695">
    <property type="entry name" value="PLC-like phosphodiesterases"/>
    <property type="match status" value="1"/>
</dbReference>
<dbReference type="PANTHER" id="PTHR13593">
    <property type="match status" value="1"/>
</dbReference>
<dbReference type="Proteomes" id="UP000000851">
    <property type="component" value="Chromosome"/>
</dbReference>
<reference evidence="8 9" key="1">
    <citation type="journal article" date="2009" name="Stand. Genomic Sci.">
        <title>Complete genome sequence of Catenulispora acidiphila type strain (ID 139908).</title>
        <authorList>
            <person name="Copeland A."/>
            <person name="Lapidus A."/>
            <person name="Glavina Del Rio T."/>
            <person name="Nolan M."/>
            <person name="Lucas S."/>
            <person name="Chen F."/>
            <person name="Tice H."/>
            <person name="Cheng J.F."/>
            <person name="Bruce D."/>
            <person name="Goodwin L."/>
            <person name="Pitluck S."/>
            <person name="Mikhailova N."/>
            <person name="Pati A."/>
            <person name="Ivanova N."/>
            <person name="Mavromatis K."/>
            <person name="Chen A."/>
            <person name="Palaniappan K."/>
            <person name="Chain P."/>
            <person name="Land M."/>
            <person name="Hauser L."/>
            <person name="Chang Y.J."/>
            <person name="Jeffries C.D."/>
            <person name="Chertkov O."/>
            <person name="Brettin T."/>
            <person name="Detter J.C."/>
            <person name="Han C."/>
            <person name="Ali Z."/>
            <person name="Tindall B.J."/>
            <person name="Goker M."/>
            <person name="Bristow J."/>
            <person name="Eisen J.A."/>
            <person name="Markowitz V."/>
            <person name="Hugenholtz P."/>
            <person name="Kyrpides N.C."/>
            <person name="Klenk H.P."/>
        </authorList>
    </citation>
    <scope>NUCLEOTIDE SEQUENCE [LARGE SCALE GENOMIC DNA]</scope>
    <source>
        <strain evidence="9">DSM 44928 / JCM 14897 / NBRC 102108 / NRRL B-24433 / ID139908</strain>
    </source>
</reference>
<protein>
    <recommendedName>
        <fullName evidence="3">1-phosphatidylinositol phosphodiesterase</fullName>
        <ecNumber evidence="2">4.6.1.13</ecNumber>
    </recommendedName>
    <alternativeName>
        <fullName evidence="4">Phosphatidylinositol diacylglycerol-lyase</fullName>
    </alternativeName>
    <alternativeName>
        <fullName evidence="5">Phosphatidylinositol-specific phospholipase C</fullName>
    </alternativeName>
</protein>
<dbReference type="GO" id="GO:0008081">
    <property type="term" value="F:phosphoric diester hydrolase activity"/>
    <property type="evidence" value="ECO:0007669"/>
    <property type="project" value="InterPro"/>
</dbReference>
<evidence type="ECO:0000256" key="4">
    <source>
        <dbReference type="ARBA" id="ARBA00030474"/>
    </source>
</evidence>
<dbReference type="OrthoDB" id="7191982at2"/>
<proteinExistence type="predicted"/>
<dbReference type="SMART" id="SM00148">
    <property type="entry name" value="PLCXc"/>
    <property type="match status" value="1"/>
</dbReference>
<dbReference type="KEGG" id="cai:Caci_6736"/>
<dbReference type="GO" id="GO:0004436">
    <property type="term" value="F:phosphatidylinositol diacylglycerol-lyase activity"/>
    <property type="evidence" value="ECO:0007669"/>
    <property type="project" value="UniProtKB-EC"/>
</dbReference>
<dbReference type="STRING" id="479433.Caci_6736"/>
<gene>
    <name evidence="8" type="ordered locus">Caci_6736</name>
</gene>
<evidence type="ECO:0000256" key="3">
    <source>
        <dbReference type="ARBA" id="ARBA00019758"/>
    </source>
</evidence>
<evidence type="ECO:0000259" key="7">
    <source>
        <dbReference type="SMART" id="SM00148"/>
    </source>
</evidence>
<feature type="domain" description="Phosphatidylinositol-specific phospholipase C X" evidence="7">
    <location>
        <begin position="49"/>
        <end position="198"/>
    </location>
</feature>
<dbReference type="PANTHER" id="PTHR13593:SF113">
    <property type="entry name" value="SI:DKEY-266F7.9"/>
    <property type="match status" value="1"/>
</dbReference>
<evidence type="ECO:0000256" key="2">
    <source>
        <dbReference type="ARBA" id="ARBA00012581"/>
    </source>
</evidence>
<organism evidence="8 9">
    <name type="scientific">Catenulispora acidiphila (strain DSM 44928 / JCM 14897 / NBRC 102108 / NRRL B-24433 / ID139908)</name>
    <dbReference type="NCBI Taxonomy" id="479433"/>
    <lineage>
        <taxon>Bacteria</taxon>
        <taxon>Bacillati</taxon>
        <taxon>Actinomycetota</taxon>
        <taxon>Actinomycetes</taxon>
        <taxon>Catenulisporales</taxon>
        <taxon>Catenulisporaceae</taxon>
        <taxon>Catenulispora</taxon>
    </lineage>
</organism>
<dbReference type="RefSeq" id="WP_015795311.1">
    <property type="nucleotide sequence ID" value="NC_013131.1"/>
</dbReference>
<name>C7Q1N1_CATAD</name>
<dbReference type="PROSITE" id="PS51318">
    <property type="entry name" value="TAT"/>
    <property type="match status" value="1"/>
</dbReference>